<comment type="similarity">
    <text evidence="1 4">Belongs to the glycosyl hydrolase 30 family.</text>
</comment>
<dbReference type="GO" id="GO:0004348">
    <property type="term" value="F:glucosylceramidase activity"/>
    <property type="evidence" value="ECO:0007669"/>
    <property type="project" value="InterPro"/>
</dbReference>
<feature type="domain" description="Glycosyl hydrolase family 30 TIM-barrel" evidence="5">
    <location>
        <begin position="89"/>
        <end position="414"/>
    </location>
</feature>
<dbReference type="GO" id="GO:0016020">
    <property type="term" value="C:membrane"/>
    <property type="evidence" value="ECO:0007669"/>
    <property type="project" value="GOC"/>
</dbReference>
<dbReference type="InterPro" id="IPR001139">
    <property type="entry name" value="Glyco_hydro_30"/>
</dbReference>
<dbReference type="InterPro" id="IPR017853">
    <property type="entry name" value="GH"/>
</dbReference>
<dbReference type="InterPro" id="IPR033452">
    <property type="entry name" value="GH30_C"/>
</dbReference>
<organism evidence="7 8">
    <name type="scientific">Flammeovirga agarivorans</name>
    <dbReference type="NCBI Taxonomy" id="2726742"/>
    <lineage>
        <taxon>Bacteria</taxon>
        <taxon>Pseudomonadati</taxon>
        <taxon>Bacteroidota</taxon>
        <taxon>Cytophagia</taxon>
        <taxon>Cytophagales</taxon>
        <taxon>Flammeovirgaceae</taxon>
        <taxon>Flammeovirga</taxon>
    </lineage>
</organism>
<dbReference type="PANTHER" id="PTHR11069:SF23">
    <property type="entry name" value="LYSOSOMAL ACID GLUCOSYLCERAMIDASE"/>
    <property type="match status" value="1"/>
</dbReference>
<reference evidence="7 8" key="1">
    <citation type="submission" date="2020-04" db="EMBL/GenBank/DDBJ databases">
        <title>Flammeovirga sp. SR4, a novel species isolated from seawater.</title>
        <authorList>
            <person name="Wang X."/>
        </authorList>
    </citation>
    <scope>NUCLEOTIDE SEQUENCE [LARGE SCALE GENOMIC DNA]</scope>
    <source>
        <strain evidence="7 8">SR4</strain>
    </source>
</reference>
<sequence length="486" mass="53484">MNTLFGVVFLLCSSWMNNGCTDEKNNGTPVPPPPVVEVDHIELYVTSTEDVRGQKNQGLRLQEDMVASGYDDSFQTLRIDQNQVYQEMDGFGYTLTGGSALHINNMSAANKSALLEELFGREDGQIGVNYLRVSIGASDLDVAPFSYSEVEDETLSNFTIAKDQENLIPVLKEIVAINPSIKILATPWSPPTWMKSNNEYKGGSLLASHYAVYADYFVKYLEAYKNEGITIDAITIQNEPLHPGNVPSLLMESDEMANFIASHLGPKFQEAGLETKIITYDHNADRPDYPINIINSEANQYISGSAFHLYGGDISALSSVKTADPSKGIYFTEQWVGGNEDFGGALMWHFENMFIGAPRNWSKTVLEWNLAANSSLEPHTDGGCTECLGALTIDGNTVDRNVAYYTVGHASKFIPSGSFRIKSNNMGDLPNVAFVTPNNKYVVLLMNNSDAQKKFNLRITGSEETYIISIPAQSVGTMVYDGNKKA</sequence>
<dbReference type="InterPro" id="IPR033453">
    <property type="entry name" value="Glyco_hydro_30_TIM-barrel"/>
</dbReference>
<evidence type="ECO:0000256" key="1">
    <source>
        <dbReference type="ARBA" id="ARBA00005382"/>
    </source>
</evidence>
<comment type="caution">
    <text evidence="7">The sequence shown here is derived from an EMBL/GenBank/DDBJ whole genome shotgun (WGS) entry which is preliminary data.</text>
</comment>
<dbReference type="Pfam" id="PF17189">
    <property type="entry name" value="Glyco_hydro_30C"/>
    <property type="match status" value="1"/>
</dbReference>
<evidence type="ECO:0000259" key="5">
    <source>
        <dbReference type="Pfam" id="PF02055"/>
    </source>
</evidence>
<dbReference type="EMBL" id="JABAIL010000003">
    <property type="protein sequence ID" value="NLR92036.1"/>
    <property type="molecule type" value="Genomic_DNA"/>
</dbReference>
<proteinExistence type="inferred from homology"/>
<dbReference type="PANTHER" id="PTHR11069">
    <property type="entry name" value="GLUCOSYLCERAMIDASE"/>
    <property type="match status" value="1"/>
</dbReference>
<evidence type="ECO:0000256" key="3">
    <source>
        <dbReference type="ARBA" id="ARBA00022801"/>
    </source>
</evidence>
<evidence type="ECO:0000313" key="7">
    <source>
        <dbReference type="EMBL" id="NLR92036.1"/>
    </source>
</evidence>
<keyword evidence="8" id="KW-1185">Reference proteome</keyword>
<dbReference type="SUPFAM" id="SSF51445">
    <property type="entry name" value="(Trans)glycosidases"/>
    <property type="match status" value="1"/>
</dbReference>
<feature type="domain" description="Glycosyl hydrolase family 30 beta sandwich" evidence="6">
    <location>
        <begin position="417"/>
        <end position="478"/>
    </location>
</feature>
<evidence type="ECO:0000313" key="8">
    <source>
        <dbReference type="Proteomes" id="UP000585050"/>
    </source>
</evidence>
<protein>
    <submittedName>
        <fullName evidence="7">Glucosylceramidase</fullName>
    </submittedName>
</protein>
<dbReference type="InterPro" id="IPR013780">
    <property type="entry name" value="Glyco_hydro_b"/>
</dbReference>
<evidence type="ECO:0000259" key="6">
    <source>
        <dbReference type="Pfam" id="PF17189"/>
    </source>
</evidence>
<accession>A0A7X8SKQ1</accession>
<evidence type="ECO:0000256" key="4">
    <source>
        <dbReference type="RuleBase" id="RU361188"/>
    </source>
</evidence>
<keyword evidence="3 4" id="KW-0378">Hydrolase</keyword>
<dbReference type="AlphaFoldDB" id="A0A7X8SKQ1"/>
<dbReference type="Gene3D" id="2.60.40.1180">
    <property type="entry name" value="Golgi alpha-mannosidase II"/>
    <property type="match status" value="1"/>
</dbReference>
<dbReference type="GO" id="GO:0006680">
    <property type="term" value="P:glucosylceramide catabolic process"/>
    <property type="evidence" value="ECO:0007669"/>
    <property type="project" value="TreeGrafter"/>
</dbReference>
<dbReference type="Gene3D" id="3.20.20.80">
    <property type="entry name" value="Glycosidases"/>
    <property type="match status" value="1"/>
</dbReference>
<keyword evidence="2" id="KW-0732">Signal</keyword>
<name>A0A7X8SKQ1_9BACT</name>
<keyword evidence="4" id="KW-0326">Glycosidase</keyword>
<dbReference type="Pfam" id="PF02055">
    <property type="entry name" value="Glyco_hydro_30"/>
    <property type="match status" value="1"/>
</dbReference>
<evidence type="ECO:0000256" key="2">
    <source>
        <dbReference type="ARBA" id="ARBA00022729"/>
    </source>
</evidence>
<dbReference type="Proteomes" id="UP000585050">
    <property type="component" value="Unassembled WGS sequence"/>
</dbReference>
<gene>
    <name evidence="7" type="ORF">HGP29_12495</name>
</gene>